<sequence length="201" mass="22265">MTQIFAQLSAGQPGTLTAEKPPPTQVYDQHQVDVPVIGSEGVAAPATGGGFRAACAGLLTGSRAEMRNRLRVLQLLLTIGALATIRPQYNDPWQWATLLVLVHTFVFSFVLLWDKRCCGTIVRQLLPLYDWRALDLRYTSTVSLVLYVLFYGLAFSHKGYGGIVTCNWFSAVFSLLTALAYGFESWLQLRNDYDGRPSANN</sequence>
<gene>
    <name evidence="2" type="ORF">ZHAS_00020286</name>
</gene>
<feature type="transmembrane region" description="Helical" evidence="1">
    <location>
        <begin position="134"/>
        <end position="154"/>
    </location>
</feature>
<keyword evidence="1" id="KW-0812">Transmembrane</keyword>
<keyword evidence="1" id="KW-1133">Transmembrane helix</keyword>
<protein>
    <submittedName>
        <fullName evidence="2 3">Succinate dehydrogenase</fullName>
    </submittedName>
</protein>
<evidence type="ECO:0000256" key="1">
    <source>
        <dbReference type="SAM" id="Phobius"/>
    </source>
</evidence>
<feature type="transmembrane region" description="Helical" evidence="1">
    <location>
        <begin position="95"/>
        <end position="113"/>
    </location>
</feature>
<reference evidence="2 4" key="1">
    <citation type="journal article" date="2014" name="BMC Genomics">
        <title>Genome sequence of Anopheles sinensis provides insight into genetics basis of mosquito competence for malaria parasites.</title>
        <authorList>
            <person name="Zhou D."/>
            <person name="Zhang D."/>
            <person name="Ding G."/>
            <person name="Shi L."/>
            <person name="Hou Q."/>
            <person name="Ye Y."/>
            <person name="Xu Y."/>
            <person name="Zhou H."/>
            <person name="Xiong C."/>
            <person name="Li S."/>
            <person name="Yu J."/>
            <person name="Hong S."/>
            <person name="Yu X."/>
            <person name="Zou P."/>
            <person name="Chen C."/>
            <person name="Chang X."/>
            <person name="Wang W."/>
            <person name="Lv Y."/>
            <person name="Sun Y."/>
            <person name="Ma L."/>
            <person name="Shen B."/>
            <person name="Zhu C."/>
        </authorList>
    </citation>
    <scope>NUCLEOTIDE SEQUENCE [LARGE SCALE GENOMIC DNA]</scope>
</reference>
<accession>A0A084WPN7</accession>
<keyword evidence="4" id="KW-1185">Reference proteome</keyword>
<feature type="transmembrane region" description="Helical" evidence="1">
    <location>
        <begin position="160"/>
        <end position="183"/>
    </location>
</feature>
<evidence type="ECO:0000313" key="2">
    <source>
        <dbReference type="EMBL" id="KFB52181.1"/>
    </source>
</evidence>
<keyword evidence="1" id="KW-0472">Membrane</keyword>
<proteinExistence type="predicted"/>
<dbReference type="EMBL" id="KE525369">
    <property type="protein sequence ID" value="KFB52181.1"/>
    <property type="molecule type" value="Genomic_DNA"/>
</dbReference>
<organism evidence="2">
    <name type="scientific">Anopheles sinensis</name>
    <name type="common">Mosquito</name>
    <dbReference type="NCBI Taxonomy" id="74873"/>
    <lineage>
        <taxon>Eukaryota</taxon>
        <taxon>Metazoa</taxon>
        <taxon>Ecdysozoa</taxon>
        <taxon>Arthropoda</taxon>
        <taxon>Hexapoda</taxon>
        <taxon>Insecta</taxon>
        <taxon>Pterygota</taxon>
        <taxon>Neoptera</taxon>
        <taxon>Endopterygota</taxon>
        <taxon>Diptera</taxon>
        <taxon>Nematocera</taxon>
        <taxon>Culicoidea</taxon>
        <taxon>Culicidae</taxon>
        <taxon>Anophelinae</taxon>
        <taxon>Anopheles</taxon>
    </lineage>
</organism>
<evidence type="ECO:0000313" key="3">
    <source>
        <dbReference type="EnsemblMetazoa" id="ASIC020286-PA"/>
    </source>
</evidence>
<name>A0A084WPN7_ANOSI</name>
<reference evidence="3" key="2">
    <citation type="submission" date="2020-05" db="UniProtKB">
        <authorList>
            <consortium name="EnsemblMetazoa"/>
        </authorList>
    </citation>
    <scope>IDENTIFICATION</scope>
</reference>
<dbReference type="EMBL" id="ATLV01025113">
    <property type="status" value="NOT_ANNOTATED_CDS"/>
    <property type="molecule type" value="Genomic_DNA"/>
</dbReference>
<dbReference type="Proteomes" id="UP000030765">
    <property type="component" value="Unassembled WGS sequence"/>
</dbReference>
<feature type="transmembrane region" description="Helical" evidence="1">
    <location>
        <begin position="72"/>
        <end position="89"/>
    </location>
</feature>
<dbReference type="OrthoDB" id="7739858at2759"/>
<dbReference type="AlphaFoldDB" id="A0A084WPN7"/>
<evidence type="ECO:0000313" key="4">
    <source>
        <dbReference type="Proteomes" id="UP000030765"/>
    </source>
</evidence>
<dbReference type="VEuPathDB" id="VectorBase:ASIS015182"/>
<dbReference type="OMA" id="RNDYDGR"/>
<dbReference type="EnsemblMetazoa" id="ASIC020286-RA">
    <property type="protein sequence ID" value="ASIC020286-PA"/>
    <property type="gene ID" value="ASIC020286"/>
</dbReference>
<dbReference type="VEuPathDB" id="VectorBase:ASIC020286"/>